<gene>
    <name evidence="2" type="ORF">EUBSIR_00446</name>
</gene>
<name>B0MKX6_9FIRM</name>
<protein>
    <recommendedName>
        <fullName evidence="4">Sigma-70, region 4</fullName>
    </recommendedName>
</protein>
<dbReference type="AlphaFoldDB" id="B0MKX6"/>
<dbReference type="SUPFAM" id="SSF88659">
    <property type="entry name" value="Sigma3 and sigma4 domains of RNA polymerase sigma factors"/>
    <property type="match status" value="1"/>
</dbReference>
<feature type="coiled-coil region" evidence="1">
    <location>
        <begin position="57"/>
        <end position="88"/>
    </location>
</feature>
<keyword evidence="1" id="KW-0175">Coiled coil</keyword>
<comment type="caution">
    <text evidence="2">The sequence shown here is derived from an EMBL/GenBank/DDBJ whole genome shotgun (WGS) entry which is preliminary data.</text>
</comment>
<keyword evidence="3" id="KW-1185">Reference proteome</keyword>
<accession>B0MKX6</accession>
<proteinExistence type="predicted"/>
<evidence type="ECO:0000313" key="2">
    <source>
        <dbReference type="EMBL" id="EDS01648.1"/>
    </source>
</evidence>
<dbReference type="EMBL" id="ABCA03000033">
    <property type="protein sequence ID" value="EDS01648.1"/>
    <property type="molecule type" value="Genomic_DNA"/>
</dbReference>
<dbReference type="InterPro" id="IPR013324">
    <property type="entry name" value="RNA_pol_sigma_r3/r4-like"/>
</dbReference>
<evidence type="ECO:0000256" key="1">
    <source>
        <dbReference type="SAM" id="Coils"/>
    </source>
</evidence>
<dbReference type="Proteomes" id="UP000005326">
    <property type="component" value="Unassembled WGS sequence"/>
</dbReference>
<organism evidence="2 3">
    <name type="scientific">[Eubacterium] siraeum DSM 15702</name>
    <dbReference type="NCBI Taxonomy" id="428128"/>
    <lineage>
        <taxon>Bacteria</taxon>
        <taxon>Bacillati</taxon>
        <taxon>Bacillota</taxon>
        <taxon>Clostridia</taxon>
        <taxon>Eubacteriales</taxon>
        <taxon>Oscillospiraceae</taxon>
        <taxon>Oscillospiraceae incertae sedis</taxon>
    </lineage>
</organism>
<reference evidence="2" key="2">
    <citation type="submission" date="2014-06" db="EMBL/GenBank/DDBJ databases">
        <title>Draft genome sequence of Eubacterium siraeum (DSM 15702).</title>
        <authorList>
            <person name="Sudarsanam P."/>
            <person name="Ley R."/>
            <person name="Guruge J."/>
            <person name="Turnbaugh P.J."/>
            <person name="Mahowald M."/>
            <person name="Liep D."/>
            <person name="Gordon J."/>
        </authorList>
    </citation>
    <scope>NUCLEOTIDE SEQUENCE</scope>
    <source>
        <strain evidence="2">DSM 15702</strain>
    </source>
</reference>
<evidence type="ECO:0000313" key="3">
    <source>
        <dbReference type="Proteomes" id="UP000005326"/>
    </source>
</evidence>
<dbReference type="Gene3D" id="1.20.140.160">
    <property type="match status" value="1"/>
</dbReference>
<sequence>MTAKEYLSRYHLINIRINQKIDQQRQLRELATNISPSSGGGHSSGVSDKVGTAVAKIATLEQEINAEIDELIRVKAEIERTVSAVSDERLRLILIARYINCKTFEYIACEMHYSYKQICRLHGKALLRMQDVLECPIASVI</sequence>
<reference evidence="2" key="1">
    <citation type="submission" date="2007-10" db="EMBL/GenBank/DDBJ databases">
        <authorList>
            <person name="Fulton L."/>
            <person name="Clifton S."/>
            <person name="Fulton B."/>
            <person name="Xu J."/>
            <person name="Minx P."/>
            <person name="Pepin K.H."/>
            <person name="Johnson M."/>
            <person name="Thiruvilangam P."/>
            <person name="Bhonagiri V."/>
            <person name="Nash W.E."/>
            <person name="Mardis E.R."/>
            <person name="Wilson R.K."/>
        </authorList>
    </citation>
    <scope>NUCLEOTIDE SEQUENCE [LARGE SCALE GENOMIC DNA]</scope>
    <source>
        <strain evidence="2">DSM 15702</strain>
    </source>
</reference>
<evidence type="ECO:0008006" key="4">
    <source>
        <dbReference type="Google" id="ProtNLM"/>
    </source>
</evidence>